<dbReference type="PANTHER" id="PTHR42973">
    <property type="entry name" value="BINDING OXIDOREDUCTASE, PUTATIVE (AFU_ORTHOLOGUE AFUA_1G17690)-RELATED"/>
    <property type="match status" value="1"/>
</dbReference>
<name>A0ABW2C201_9PSEU</name>
<evidence type="ECO:0000313" key="8">
    <source>
        <dbReference type="Proteomes" id="UP001596337"/>
    </source>
</evidence>
<gene>
    <name evidence="7" type="ORF">ACFQGD_17585</name>
</gene>
<evidence type="ECO:0000256" key="3">
    <source>
        <dbReference type="ARBA" id="ARBA00022630"/>
    </source>
</evidence>
<accession>A0ABW2C201</accession>
<dbReference type="InterPro" id="IPR016166">
    <property type="entry name" value="FAD-bd_PCMH"/>
</dbReference>
<evidence type="ECO:0000256" key="2">
    <source>
        <dbReference type="ARBA" id="ARBA00005466"/>
    </source>
</evidence>
<dbReference type="Pfam" id="PF08031">
    <property type="entry name" value="BBE"/>
    <property type="match status" value="1"/>
</dbReference>
<feature type="domain" description="FAD-binding PCMH-type" evidence="6">
    <location>
        <begin position="47"/>
        <end position="217"/>
    </location>
</feature>
<dbReference type="RefSeq" id="WP_345403084.1">
    <property type="nucleotide sequence ID" value="NZ_BAABLA010000113.1"/>
</dbReference>
<dbReference type="PROSITE" id="PS51387">
    <property type="entry name" value="FAD_PCMH"/>
    <property type="match status" value="1"/>
</dbReference>
<evidence type="ECO:0000259" key="6">
    <source>
        <dbReference type="PROSITE" id="PS51387"/>
    </source>
</evidence>
<reference evidence="8" key="1">
    <citation type="journal article" date="2019" name="Int. J. Syst. Evol. Microbiol.">
        <title>The Global Catalogue of Microorganisms (GCM) 10K type strain sequencing project: providing services to taxonomists for standard genome sequencing and annotation.</title>
        <authorList>
            <consortium name="The Broad Institute Genomics Platform"/>
            <consortium name="The Broad Institute Genome Sequencing Center for Infectious Disease"/>
            <person name="Wu L."/>
            <person name="Ma J."/>
        </authorList>
    </citation>
    <scope>NUCLEOTIDE SEQUENCE [LARGE SCALE GENOMIC DNA]</scope>
    <source>
        <strain evidence="8">KCTC 32255</strain>
    </source>
</reference>
<evidence type="ECO:0000256" key="4">
    <source>
        <dbReference type="ARBA" id="ARBA00022827"/>
    </source>
</evidence>
<dbReference type="Gene3D" id="3.40.462.20">
    <property type="match status" value="1"/>
</dbReference>
<dbReference type="EMBL" id="JBHSXX010000001">
    <property type="protein sequence ID" value="MFC6868958.1"/>
    <property type="molecule type" value="Genomic_DNA"/>
</dbReference>
<evidence type="ECO:0000256" key="1">
    <source>
        <dbReference type="ARBA" id="ARBA00001974"/>
    </source>
</evidence>
<dbReference type="SUPFAM" id="SSF56176">
    <property type="entry name" value="FAD-binding/transporter-associated domain-like"/>
    <property type="match status" value="1"/>
</dbReference>
<comment type="similarity">
    <text evidence="2">Belongs to the oxygen-dependent FAD-linked oxidoreductase family.</text>
</comment>
<comment type="cofactor">
    <cofactor evidence="1">
        <name>FAD</name>
        <dbReference type="ChEBI" id="CHEBI:57692"/>
    </cofactor>
</comment>
<dbReference type="Gene3D" id="3.30.43.10">
    <property type="entry name" value="Uridine Diphospho-n-acetylenolpyruvylglucosamine Reductase, domain 2"/>
    <property type="match status" value="1"/>
</dbReference>
<organism evidence="7 8">
    <name type="scientific">Haloechinothrix salitolerans</name>
    <dbReference type="NCBI Taxonomy" id="926830"/>
    <lineage>
        <taxon>Bacteria</taxon>
        <taxon>Bacillati</taxon>
        <taxon>Actinomycetota</taxon>
        <taxon>Actinomycetes</taxon>
        <taxon>Pseudonocardiales</taxon>
        <taxon>Pseudonocardiaceae</taxon>
        <taxon>Haloechinothrix</taxon>
    </lineage>
</organism>
<keyword evidence="3" id="KW-0285">Flavoprotein</keyword>
<keyword evidence="5" id="KW-0560">Oxidoreductase</keyword>
<evidence type="ECO:0000256" key="5">
    <source>
        <dbReference type="ARBA" id="ARBA00023002"/>
    </source>
</evidence>
<keyword evidence="8" id="KW-1185">Reference proteome</keyword>
<evidence type="ECO:0000313" key="7">
    <source>
        <dbReference type="EMBL" id="MFC6868958.1"/>
    </source>
</evidence>
<comment type="caution">
    <text evidence="7">The sequence shown here is derived from an EMBL/GenBank/DDBJ whole genome shotgun (WGS) entry which is preliminary data.</text>
</comment>
<dbReference type="InterPro" id="IPR016167">
    <property type="entry name" value="FAD-bd_PCMH_sub1"/>
</dbReference>
<dbReference type="Pfam" id="PF01565">
    <property type="entry name" value="FAD_binding_4"/>
    <property type="match status" value="1"/>
</dbReference>
<keyword evidence="4" id="KW-0274">FAD</keyword>
<dbReference type="PANTHER" id="PTHR42973:SF39">
    <property type="entry name" value="FAD-BINDING PCMH-TYPE DOMAIN-CONTAINING PROTEIN"/>
    <property type="match status" value="1"/>
</dbReference>
<sequence>MTVTDTVTDTVVDPAVVETLRTAVRGQVLTPDDDGYDDVRTIYNVIHDRRPGAVVRAASVADVVTTVTAAREHELPFAVRGGSHGIAGFGTCDDGVVLDLGAMRGLRVDPRHRTVHAEPGLTWGDLNHATHAFGLAVTGGIVSTTGIAGLTLGGGLGHLARRCGLSCDNLLSADVVTADGRLLTCSANEHHDLFWALRGGGGNFGVVTSFEYRLHPIADILGGPTFYPLDAEVVRGYLDMLADAPDELNLVLGLVRAPSAPFVPEAWHDKPVCAVLTCWSGPREQDDQIRDRLERIGPSVGQFVDRMPYPVINTLFDDLLPFGLRHYWKGCFNASLPDGAIDAHVSFAATLPSPESATLIFPIDGACHRVGSSDTAFGYRDANFAVGIGATWHDPADDAANIAWTRAYYDALRPTAMAGGYVNFSSDDDPAQIRANYRHNHHRLVEVKRRYDPGNLFRLNQNIDPGAALPS</sequence>
<dbReference type="InterPro" id="IPR036318">
    <property type="entry name" value="FAD-bd_PCMH-like_sf"/>
</dbReference>
<dbReference type="InterPro" id="IPR050416">
    <property type="entry name" value="FAD-linked_Oxidoreductase"/>
</dbReference>
<dbReference type="InterPro" id="IPR006094">
    <property type="entry name" value="Oxid_FAD_bind_N"/>
</dbReference>
<dbReference type="InterPro" id="IPR012951">
    <property type="entry name" value="BBE"/>
</dbReference>
<protein>
    <submittedName>
        <fullName evidence="7">FAD-binding oxidoreductase</fullName>
    </submittedName>
</protein>
<dbReference type="Proteomes" id="UP001596337">
    <property type="component" value="Unassembled WGS sequence"/>
</dbReference>
<dbReference type="InterPro" id="IPR016169">
    <property type="entry name" value="FAD-bd_PCMH_sub2"/>
</dbReference>
<proteinExistence type="inferred from homology"/>
<dbReference type="Gene3D" id="3.30.465.10">
    <property type="match status" value="1"/>
</dbReference>